<keyword evidence="3 5" id="KW-0067">ATP-binding</keyword>
<comment type="subcellular location">
    <subcellularLocation>
        <location evidence="5">Cytoplasm</location>
    </subcellularLocation>
</comment>
<dbReference type="HOGENOM" id="CLU_057180_1_2_4"/>
<dbReference type="GO" id="GO:0004140">
    <property type="term" value="F:dephospho-CoA kinase activity"/>
    <property type="evidence" value="ECO:0007669"/>
    <property type="project" value="UniProtKB-UniRule"/>
</dbReference>
<evidence type="ECO:0000256" key="3">
    <source>
        <dbReference type="ARBA" id="ARBA00022840"/>
    </source>
</evidence>
<dbReference type="GO" id="GO:0005737">
    <property type="term" value="C:cytoplasm"/>
    <property type="evidence" value="ECO:0007669"/>
    <property type="project" value="UniProtKB-SubCell"/>
</dbReference>
<evidence type="ECO:0000256" key="5">
    <source>
        <dbReference type="HAMAP-Rule" id="MF_00376"/>
    </source>
</evidence>
<name>W8X8J7_CASD6</name>
<gene>
    <name evidence="5" type="primary">coaE</name>
    <name evidence="7" type="ORF">BN940_03601</name>
</gene>
<comment type="pathway">
    <text evidence="5">Cofactor biosynthesis; coenzyme A biosynthesis; CoA from (R)-pantothenate: step 5/5.</text>
</comment>
<dbReference type="Pfam" id="PF01121">
    <property type="entry name" value="CoaE"/>
    <property type="match status" value="1"/>
</dbReference>
<reference evidence="7 8" key="1">
    <citation type="journal article" date="2014" name="BMC Microbiol.">
        <title>The oxygen-independent metabolism of cyclic monoterpenes in Castellaniella defragrans 65Phen.</title>
        <authorList>
            <person name="Petasch J."/>
            <person name="Disch E.M."/>
            <person name="Markert S."/>
            <person name="Becher D."/>
            <person name="Schweder T."/>
            <person name="Huttel B."/>
            <person name="Reinhardt R."/>
            <person name="Harder J."/>
        </authorList>
    </citation>
    <scope>NUCLEOTIDE SEQUENCE [LARGE SCALE GENOMIC DNA]</scope>
    <source>
        <strain evidence="7">65Phen</strain>
    </source>
</reference>
<dbReference type="SUPFAM" id="SSF52540">
    <property type="entry name" value="P-loop containing nucleoside triphosphate hydrolases"/>
    <property type="match status" value="1"/>
</dbReference>
<comment type="catalytic activity">
    <reaction evidence="5">
        <text>3'-dephospho-CoA + ATP = ADP + CoA + H(+)</text>
        <dbReference type="Rhea" id="RHEA:18245"/>
        <dbReference type="ChEBI" id="CHEBI:15378"/>
        <dbReference type="ChEBI" id="CHEBI:30616"/>
        <dbReference type="ChEBI" id="CHEBI:57287"/>
        <dbReference type="ChEBI" id="CHEBI:57328"/>
        <dbReference type="ChEBI" id="CHEBI:456216"/>
        <dbReference type="EC" id="2.7.1.24"/>
    </reaction>
</comment>
<feature type="binding site" evidence="5">
    <location>
        <begin position="25"/>
        <end position="30"/>
    </location>
    <ligand>
        <name>ATP</name>
        <dbReference type="ChEBI" id="CHEBI:30616"/>
    </ligand>
</feature>
<keyword evidence="2 5" id="KW-0547">Nucleotide-binding</keyword>
<keyword evidence="5" id="KW-0963">Cytoplasm</keyword>
<comment type="function">
    <text evidence="5">Catalyzes the phosphorylation of the 3'-hydroxyl group of dephosphocoenzyme A to form coenzyme A.</text>
</comment>
<dbReference type="UniPathway" id="UPA00241">
    <property type="reaction ID" value="UER00356"/>
</dbReference>
<sequence>MRYIHVFESTCGDAMFSIGLTGGIGSGKSMVADWLAEWGAAVIDTDRIAHELTAPGGAAIGPLREAFGAAAIGPDGALDRGWMRTHAFADPTVRRRLEAVLHPLIDQAVRDQAQRARGPYRVFVVPLLVESGRWRDRVDRICVVDCDPETQVRRVQARSGLTRDTIERIMSAQASRTERLAAADDVISNDDSTDLDVLRRRAFQLHQAWCDRASRSADGRTTHG</sequence>
<keyword evidence="8" id="KW-1185">Reference proteome</keyword>
<dbReference type="PANTHER" id="PTHR10695:SF46">
    <property type="entry name" value="BIFUNCTIONAL COENZYME A SYNTHASE-RELATED"/>
    <property type="match status" value="1"/>
</dbReference>
<keyword evidence="4 5" id="KW-0173">Coenzyme A biosynthesis</keyword>
<dbReference type="STRING" id="1437824.BN940_03601"/>
<dbReference type="eggNOG" id="COG0237">
    <property type="taxonomic scope" value="Bacteria"/>
</dbReference>
<dbReference type="KEGG" id="cdn:BN940_03601"/>
<dbReference type="HAMAP" id="MF_00376">
    <property type="entry name" value="Dephospho_CoA_kinase"/>
    <property type="match status" value="1"/>
</dbReference>
<evidence type="ECO:0000256" key="4">
    <source>
        <dbReference type="ARBA" id="ARBA00022993"/>
    </source>
</evidence>
<dbReference type="InterPro" id="IPR027417">
    <property type="entry name" value="P-loop_NTPase"/>
</dbReference>
<organism evidence="7 8">
    <name type="scientific">Castellaniella defragrans (strain DSM 12143 / CCUG 39792 / 65Phen)</name>
    <name type="common">Alcaligenes defragrans</name>
    <dbReference type="NCBI Taxonomy" id="1437824"/>
    <lineage>
        <taxon>Bacteria</taxon>
        <taxon>Pseudomonadati</taxon>
        <taxon>Pseudomonadota</taxon>
        <taxon>Betaproteobacteria</taxon>
        <taxon>Burkholderiales</taxon>
        <taxon>Alcaligenaceae</taxon>
        <taxon>Castellaniella</taxon>
    </lineage>
</organism>
<proteinExistence type="inferred from homology"/>
<comment type="similarity">
    <text evidence="1 5">Belongs to the CoaE family.</text>
</comment>
<dbReference type="Gene3D" id="3.40.50.300">
    <property type="entry name" value="P-loop containing nucleotide triphosphate hydrolases"/>
    <property type="match status" value="1"/>
</dbReference>
<dbReference type="AlphaFoldDB" id="W8X8J7"/>
<dbReference type="GO" id="GO:0005524">
    <property type="term" value="F:ATP binding"/>
    <property type="evidence" value="ECO:0007669"/>
    <property type="project" value="UniProtKB-UniRule"/>
</dbReference>
<dbReference type="NCBIfam" id="TIGR00152">
    <property type="entry name" value="dephospho-CoA kinase"/>
    <property type="match status" value="1"/>
</dbReference>
<evidence type="ECO:0000313" key="7">
    <source>
        <dbReference type="EMBL" id="CDM23195.1"/>
    </source>
</evidence>
<dbReference type="EC" id="2.7.1.24" evidence="5 6"/>
<evidence type="ECO:0000256" key="6">
    <source>
        <dbReference type="NCBIfam" id="TIGR00152"/>
    </source>
</evidence>
<accession>W8X8J7</accession>
<dbReference type="Proteomes" id="UP000019805">
    <property type="component" value="Chromosome"/>
</dbReference>
<keyword evidence="5 7" id="KW-0808">Transferase</keyword>
<dbReference type="CDD" id="cd02022">
    <property type="entry name" value="DPCK"/>
    <property type="match status" value="1"/>
</dbReference>
<dbReference type="PANTHER" id="PTHR10695">
    <property type="entry name" value="DEPHOSPHO-COA KINASE-RELATED"/>
    <property type="match status" value="1"/>
</dbReference>
<dbReference type="PROSITE" id="PS51219">
    <property type="entry name" value="DPCK"/>
    <property type="match status" value="1"/>
</dbReference>
<protein>
    <recommendedName>
        <fullName evidence="5 6">Dephospho-CoA kinase</fullName>
        <ecNumber evidence="5 6">2.7.1.24</ecNumber>
    </recommendedName>
    <alternativeName>
        <fullName evidence="5">Dephosphocoenzyme A kinase</fullName>
    </alternativeName>
</protein>
<dbReference type="GO" id="GO:0015937">
    <property type="term" value="P:coenzyme A biosynthetic process"/>
    <property type="evidence" value="ECO:0007669"/>
    <property type="project" value="UniProtKB-UniRule"/>
</dbReference>
<dbReference type="InterPro" id="IPR001977">
    <property type="entry name" value="Depp_CoAkinase"/>
</dbReference>
<evidence type="ECO:0000256" key="1">
    <source>
        <dbReference type="ARBA" id="ARBA00009018"/>
    </source>
</evidence>
<evidence type="ECO:0000256" key="2">
    <source>
        <dbReference type="ARBA" id="ARBA00022741"/>
    </source>
</evidence>
<dbReference type="EMBL" id="HG916765">
    <property type="protein sequence ID" value="CDM23195.1"/>
    <property type="molecule type" value="Genomic_DNA"/>
</dbReference>
<evidence type="ECO:0000313" key="8">
    <source>
        <dbReference type="Proteomes" id="UP000019805"/>
    </source>
</evidence>
<dbReference type="PATRIC" id="fig|1437824.5.peg.715"/>
<keyword evidence="5 7" id="KW-0418">Kinase</keyword>